<keyword evidence="1" id="KW-0472">Membrane</keyword>
<evidence type="ECO:0000256" key="1">
    <source>
        <dbReference type="SAM" id="Phobius"/>
    </source>
</evidence>
<dbReference type="GO" id="GO:0015661">
    <property type="term" value="F:L-lysine efflux transmembrane transporter activity"/>
    <property type="evidence" value="ECO:0007669"/>
    <property type="project" value="InterPro"/>
</dbReference>
<dbReference type="PANTHER" id="PTHR35804:SF1">
    <property type="entry name" value="LYSINE EXPORTER LYSO"/>
    <property type="match status" value="1"/>
</dbReference>
<accession>A0A9D1I577</accession>
<name>A0A9D1I577_9FIRM</name>
<organism evidence="2 3">
    <name type="scientific">Candidatus Fimisoma avicola</name>
    <dbReference type="NCBI Taxonomy" id="2840826"/>
    <lineage>
        <taxon>Bacteria</taxon>
        <taxon>Bacillati</taxon>
        <taxon>Bacillota</taxon>
        <taxon>Clostridia</taxon>
        <taxon>Eubacteriales</taxon>
        <taxon>Candidatus Fimisoma</taxon>
    </lineage>
</organism>
<evidence type="ECO:0000313" key="2">
    <source>
        <dbReference type="EMBL" id="HIU28142.1"/>
    </source>
</evidence>
<feature type="transmembrane region" description="Helical" evidence="1">
    <location>
        <begin position="6"/>
        <end position="22"/>
    </location>
</feature>
<dbReference type="GO" id="GO:0005886">
    <property type="term" value="C:plasma membrane"/>
    <property type="evidence" value="ECO:0007669"/>
    <property type="project" value="TreeGrafter"/>
</dbReference>
<dbReference type="AlphaFoldDB" id="A0A9D1I577"/>
<reference evidence="2" key="1">
    <citation type="submission" date="2020-10" db="EMBL/GenBank/DDBJ databases">
        <authorList>
            <person name="Gilroy R."/>
        </authorList>
    </citation>
    <scope>NUCLEOTIDE SEQUENCE</scope>
    <source>
        <strain evidence="2">11300</strain>
    </source>
</reference>
<feature type="transmembrane region" description="Helical" evidence="1">
    <location>
        <begin position="34"/>
        <end position="51"/>
    </location>
</feature>
<dbReference type="EMBL" id="DVMO01000105">
    <property type="protein sequence ID" value="HIU28142.1"/>
    <property type="molecule type" value="Genomic_DNA"/>
</dbReference>
<dbReference type="PANTHER" id="PTHR35804">
    <property type="entry name" value="LYSINE EXPORTER LYSO"/>
    <property type="match status" value="1"/>
</dbReference>
<comment type="caution">
    <text evidence="2">The sequence shown here is derived from an EMBL/GenBank/DDBJ whole genome shotgun (WGS) entry which is preliminary data.</text>
</comment>
<dbReference type="Proteomes" id="UP000824091">
    <property type="component" value="Unassembled WGS sequence"/>
</dbReference>
<dbReference type="Pfam" id="PF03956">
    <property type="entry name" value="Lys_export"/>
    <property type="match status" value="2"/>
</dbReference>
<reference evidence="2" key="2">
    <citation type="journal article" date="2021" name="PeerJ">
        <title>Extensive microbial diversity within the chicken gut microbiome revealed by metagenomics and culture.</title>
        <authorList>
            <person name="Gilroy R."/>
            <person name="Ravi A."/>
            <person name="Getino M."/>
            <person name="Pursley I."/>
            <person name="Horton D.L."/>
            <person name="Alikhan N.F."/>
            <person name="Baker D."/>
            <person name="Gharbi K."/>
            <person name="Hall N."/>
            <person name="Watson M."/>
            <person name="Adriaenssens E.M."/>
            <person name="Foster-Nyarko E."/>
            <person name="Jarju S."/>
            <person name="Secka A."/>
            <person name="Antonio M."/>
            <person name="Oren A."/>
            <person name="Chaudhuri R.R."/>
            <person name="La Ragione R."/>
            <person name="Hildebrand F."/>
            <person name="Pallen M.J."/>
        </authorList>
    </citation>
    <scope>NUCLEOTIDE SEQUENCE</scope>
    <source>
        <strain evidence="2">11300</strain>
    </source>
</reference>
<feature type="transmembrane region" description="Helical" evidence="1">
    <location>
        <begin position="235"/>
        <end position="258"/>
    </location>
</feature>
<feature type="transmembrane region" description="Helical" evidence="1">
    <location>
        <begin position="119"/>
        <end position="138"/>
    </location>
</feature>
<dbReference type="InterPro" id="IPR005642">
    <property type="entry name" value="LysO"/>
</dbReference>
<protein>
    <submittedName>
        <fullName evidence="2">Lysine exporter LysO family protein</fullName>
    </submittedName>
</protein>
<feature type="transmembrane region" description="Helical" evidence="1">
    <location>
        <begin position="190"/>
        <end position="215"/>
    </location>
</feature>
<evidence type="ECO:0000313" key="3">
    <source>
        <dbReference type="Proteomes" id="UP000824091"/>
    </source>
</evidence>
<gene>
    <name evidence="2" type="ORF">IAD16_07185</name>
</gene>
<keyword evidence="1" id="KW-1133">Transmembrane helix</keyword>
<proteinExistence type="predicted"/>
<sequence>MALLALYWTIMIGGYLLGCRLRHKRERFLFVEELTNIVIYILVLIMGLRMGSNEEVTSSLGTIGLQSLMITVMTVGGSMVFVFFARRILKLDKEGMPIREEEQAEKADADGSSGGGLKFTMLIMAFVAAGMIAGYFALPQIYSQVLHRNVEDFQNVSGDWLVIGICVLLALAGFNLGISGNIFERFKGTGFRILLVPVAAVAGSLIMGAAYSLIMSLFTDDGLSVKEAVAVSAGFGWYTFVPGILTEAGFAVAGAVSFMHNVIRETLGLVAIPVIAKKIGYLEATSVPGVSAMDVCLPLIERSCRPETVVYSFCTGALMCVTAPVTVTLCVG</sequence>
<keyword evidence="1" id="KW-0812">Transmembrane</keyword>
<feature type="transmembrane region" description="Helical" evidence="1">
    <location>
        <begin position="63"/>
        <end position="85"/>
    </location>
</feature>
<feature type="transmembrane region" description="Helical" evidence="1">
    <location>
        <begin position="158"/>
        <end position="178"/>
    </location>
</feature>